<dbReference type="Proteomes" id="UP000075025">
    <property type="component" value="Unassembled WGS sequence"/>
</dbReference>
<dbReference type="PATRIC" id="fig|2033.6.peg.1834"/>
<organism evidence="3 4">
    <name type="scientific">Microbacterium testaceum</name>
    <name type="common">Aureobacterium testaceum</name>
    <name type="synonym">Brevibacterium testaceum</name>
    <dbReference type="NCBI Taxonomy" id="2033"/>
    <lineage>
        <taxon>Bacteria</taxon>
        <taxon>Bacillati</taxon>
        <taxon>Actinomycetota</taxon>
        <taxon>Actinomycetes</taxon>
        <taxon>Micrococcales</taxon>
        <taxon>Microbacteriaceae</taxon>
        <taxon>Microbacterium</taxon>
    </lineage>
</organism>
<feature type="signal peptide" evidence="2">
    <location>
        <begin position="1"/>
        <end position="21"/>
    </location>
</feature>
<evidence type="ECO:0000256" key="1">
    <source>
        <dbReference type="SAM" id="MobiDB-lite"/>
    </source>
</evidence>
<protein>
    <recommendedName>
        <fullName evidence="5">DUF3558 domain-containing protein</fullName>
    </recommendedName>
</protein>
<reference evidence="3 4" key="1">
    <citation type="journal article" date="2016" name="Front. Microbiol.">
        <title>Genomic Resource of Rice Seed Associated Bacteria.</title>
        <authorList>
            <person name="Midha S."/>
            <person name="Bansal K."/>
            <person name="Sharma S."/>
            <person name="Kumar N."/>
            <person name="Patil P.P."/>
            <person name="Chaudhry V."/>
            <person name="Patil P.B."/>
        </authorList>
    </citation>
    <scope>NUCLEOTIDE SEQUENCE [LARGE SCALE GENOMIC DNA]</scope>
    <source>
        <strain evidence="3 4">NS220</strain>
    </source>
</reference>
<proteinExistence type="predicted"/>
<feature type="compositionally biased region" description="Polar residues" evidence="1">
    <location>
        <begin position="30"/>
        <end position="40"/>
    </location>
</feature>
<name>A0A147EZC6_MICTE</name>
<comment type="caution">
    <text evidence="3">The sequence shown here is derived from an EMBL/GenBank/DDBJ whole genome shotgun (WGS) entry which is preliminary data.</text>
</comment>
<feature type="region of interest" description="Disordered" evidence="1">
    <location>
        <begin position="22"/>
        <end position="50"/>
    </location>
</feature>
<evidence type="ECO:0008006" key="5">
    <source>
        <dbReference type="Google" id="ProtNLM"/>
    </source>
</evidence>
<sequence>MVGALLSATLLAGCVPVGSVAPSAAPATEEPNQAGASEPSQPDEIGAAHPFPHITSCDQIAAVAADDVAGMPLDKEGSYVEQDSISCVWQPTEEDISALTDIRMFTVTITADTSDVPDPAVAEQYGIKGYFTDPRLDARGGVGLWLDTGSAPVDGGSGTVVVPGVHVQIGGGRWGQDSQLGKDKLVTLALQLLDM</sequence>
<keyword evidence="2" id="KW-0732">Signal</keyword>
<evidence type="ECO:0000313" key="4">
    <source>
        <dbReference type="Proteomes" id="UP000075025"/>
    </source>
</evidence>
<dbReference type="EMBL" id="LDRT01000024">
    <property type="protein sequence ID" value="KTR95785.1"/>
    <property type="molecule type" value="Genomic_DNA"/>
</dbReference>
<feature type="chain" id="PRO_5039531363" description="DUF3558 domain-containing protein" evidence="2">
    <location>
        <begin position="22"/>
        <end position="195"/>
    </location>
</feature>
<evidence type="ECO:0000256" key="2">
    <source>
        <dbReference type="SAM" id="SignalP"/>
    </source>
</evidence>
<evidence type="ECO:0000313" key="3">
    <source>
        <dbReference type="EMBL" id="KTR95785.1"/>
    </source>
</evidence>
<dbReference type="AlphaFoldDB" id="A0A147EZC6"/>
<accession>A0A147EZC6</accession>
<gene>
    <name evidence="3" type="ORF">NS220_04790</name>
</gene>